<dbReference type="STRING" id="1408157.A0A1J7I751"/>
<evidence type="ECO:0000256" key="2">
    <source>
        <dbReference type="ARBA" id="ARBA00022840"/>
    </source>
</evidence>
<evidence type="ECO:0000313" key="3">
    <source>
        <dbReference type="EMBL" id="OIW23195.1"/>
    </source>
</evidence>
<dbReference type="InParanoid" id="A0A1J7I751"/>
<evidence type="ECO:0008006" key="5">
    <source>
        <dbReference type="Google" id="ProtNLM"/>
    </source>
</evidence>
<dbReference type="SUPFAM" id="SSF52540">
    <property type="entry name" value="P-loop containing nucleoside triphosphate hydrolases"/>
    <property type="match status" value="1"/>
</dbReference>
<dbReference type="OrthoDB" id="10255768at2759"/>
<keyword evidence="1" id="KW-0547">Nucleotide-binding</keyword>
<dbReference type="Gene3D" id="1.10.8.60">
    <property type="match status" value="1"/>
</dbReference>
<keyword evidence="4" id="KW-1185">Reference proteome</keyword>
<dbReference type="AlphaFoldDB" id="A0A1J7I751"/>
<dbReference type="InterPro" id="IPR050221">
    <property type="entry name" value="26S_Proteasome_ATPase"/>
</dbReference>
<dbReference type="PANTHER" id="PTHR23073">
    <property type="entry name" value="26S PROTEASOME REGULATORY SUBUNIT"/>
    <property type="match status" value="1"/>
</dbReference>
<keyword evidence="2" id="KW-0067">ATP-binding</keyword>
<evidence type="ECO:0000313" key="4">
    <source>
        <dbReference type="Proteomes" id="UP000182658"/>
    </source>
</evidence>
<dbReference type="Proteomes" id="UP000182658">
    <property type="component" value="Unassembled WGS sequence"/>
</dbReference>
<name>A0A1J7I751_9PEZI</name>
<sequence length="75" mass="8500">IDRKILFENPDQNTKRKVFTLSTSKMSLKEGMDLEEFIAQTDDISGADNKVICSEAGLMALMERRVRVQMAEFAS</sequence>
<organism evidence="3 4">
    <name type="scientific">Coniochaeta ligniaria NRRL 30616</name>
    <dbReference type="NCBI Taxonomy" id="1408157"/>
    <lineage>
        <taxon>Eukaryota</taxon>
        <taxon>Fungi</taxon>
        <taxon>Dikarya</taxon>
        <taxon>Ascomycota</taxon>
        <taxon>Pezizomycotina</taxon>
        <taxon>Sordariomycetes</taxon>
        <taxon>Sordariomycetidae</taxon>
        <taxon>Coniochaetales</taxon>
        <taxon>Coniochaetaceae</taxon>
        <taxon>Coniochaeta</taxon>
    </lineage>
</organism>
<feature type="non-terminal residue" evidence="3">
    <location>
        <position position="75"/>
    </location>
</feature>
<feature type="non-terminal residue" evidence="3">
    <location>
        <position position="1"/>
    </location>
</feature>
<dbReference type="EMBL" id="KV875108">
    <property type="protein sequence ID" value="OIW23195.1"/>
    <property type="molecule type" value="Genomic_DNA"/>
</dbReference>
<protein>
    <recommendedName>
        <fullName evidence="5">AAA ATPase AAA+ lid domain-containing protein</fullName>
    </recommendedName>
</protein>
<dbReference type="GO" id="GO:0005524">
    <property type="term" value="F:ATP binding"/>
    <property type="evidence" value="ECO:0007669"/>
    <property type="project" value="UniProtKB-KW"/>
</dbReference>
<proteinExistence type="predicted"/>
<evidence type="ECO:0000256" key="1">
    <source>
        <dbReference type="ARBA" id="ARBA00022741"/>
    </source>
</evidence>
<gene>
    <name evidence="3" type="ORF">CONLIGDRAFT_563886</name>
</gene>
<accession>A0A1J7I751</accession>
<dbReference type="InterPro" id="IPR027417">
    <property type="entry name" value="P-loop_NTPase"/>
</dbReference>
<reference evidence="3 4" key="1">
    <citation type="submission" date="2016-10" db="EMBL/GenBank/DDBJ databases">
        <title>Draft genome sequence of Coniochaeta ligniaria NRRL30616, a lignocellulolytic fungus for bioabatement of inhibitors in plant biomass hydrolysates.</title>
        <authorList>
            <consortium name="DOE Joint Genome Institute"/>
            <person name="Jimenez D.J."/>
            <person name="Hector R.E."/>
            <person name="Riley R."/>
            <person name="Sun H."/>
            <person name="Grigoriev I.V."/>
            <person name="Van Elsas J.D."/>
            <person name="Nichols N.N."/>
        </authorList>
    </citation>
    <scope>NUCLEOTIDE SEQUENCE [LARGE SCALE GENOMIC DNA]</scope>
    <source>
        <strain evidence="3 4">NRRL 30616</strain>
    </source>
</reference>